<dbReference type="Proteomes" id="UP001237784">
    <property type="component" value="Unassembled WGS sequence"/>
</dbReference>
<dbReference type="PANTHER" id="PTHR43425">
    <property type="entry name" value="OXYGEN-INSENSITIVE NADPH NITROREDUCTASE"/>
    <property type="match status" value="1"/>
</dbReference>
<proteinExistence type="inferred from homology"/>
<dbReference type="InterPro" id="IPR016446">
    <property type="entry name" value="Flavin_OxRdtase_Frp"/>
</dbReference>
<dbReference type="AlphaFoldDB" id="A0AAW6Y3S5"/>
<name>A0AAW6Y3S5_GARVA</name>
<reference evidence="7" key="1">
    <citation type="submission" date="2023-05" db="EMBL/GenBank/DDBJ databases">
        <title>Cataloging the Phylogenetic Diversity of Human Bladder Bacteria.</title>
        <authorList>
            <person name="Du J."/>
        </authorList>
    </citation>
    <scope>NUCLEOTIDE SEQUENCE</scope>
    <source>
        <strain evidence="7">UMB6789</strain>
    </source>
</reference>
<evidence type="ECO:0000256" key="1">
    <source>
        <dbReference type="ARBA" id="ARBA00008366"/>
    </source>
</evidence>
<organism evidence="7 8">
    <name type="scientific">Gardnerella vaginalis</name>
    <dbReference type="NCBI Taxonomy" id="2702"/>
    <lineage>
        <taxon>Bacteria</taxon>
        <taxon>Bacillati</taxon>
        <taxon>Actinomycetota</taxon>
        <taxon>Actinomycetes</taxon>
        <taxon>Bifidobacteriales</taxon>
        <taxon>Bifidobacteriaceae</taxon>
        <taxon>Gardnerella</taxon>
    </lineage>
</organism>
<sequence>MIELQQNNDQNNNKQIEENKTIQTLLNRRSIRAFKNEPISENIVKTLEAAAQRAACSQFLNDWSAIKITSVSLKKKLSELGNQTYIATAPLLYVFIIDQHRNAAIARKNGIDADGNDFTLKTGYRFSQSQNDAILALHAMETAAESLGLGCVILGSILNNIPDLIELLKLPKYTYPVLGLAIGMPDQSPELKPRMDSSMQFFENEYPSSDDVLLEKLAEFDERVHKYYDLRNASKPVDAFSAQITKLAVDSGAKNHSCESQLNAQGFTFKYCFTDLLIFLALII</sequence>
<comment type="caution">
    <text evidence="7">The sequence shown here is derived from an EMBL/GenBank/DDBJ whole genome shotgun (WGS) entry which is preliminary data.</text>
</comment>
<dbReference type="PANTHER" id="PTHR43425:SF2">
    <property type="entry name" value="OXYGEN-INSENSITIVE NADPH NITROREDUCTASE"/>
    <property type="match status" value="1"/>
</dbReference>
<keyword evidence="4 5" id="KW-0560">Oxidoreductase</keyword>
<dbReference type="Pfam" id="PF00881">
    <property type="entry name" value="Nitroreductase"/>
    <property type="match status" value="1"/>
</dbReference>
<evidence type="ECO:0000256" key="4">
    <source>
        <dbReference type="ARBA" id="ARBA00023002"/>
    </source>
</evidence>
<evidence type="ECO:0000313" key="7">
    <source>
        <dbReference type="EMBL" id="MDK7063929.1"/>
    </source>
</evidence>
<comment type="similarity">
    <text evidence="1 5">Belongs to the flavin oxidoreductase frp family.</text>
</comment>
<keyword evidence="2 5" id="KW-0285">Flavoprotein</keyword>
<dbReference type="InterPro" id="IPR000415">
    <property type="entry name" value="Nitroreductase-like"/>
</dbReference>
<dbReference type="RefSeq" id="WP_285085203.1">
    <property type="nucleotide sequence ID" value="NZ_JASOME010000005.1"/>
</dbReference>
<dbReference type="PIRSF" id="PIRSF005426">
    <property type="entry name" value="Frp"/>
    <property type="match status" value="1"/>
</dbReference>
<dbReference type="InterPro" id="IPR029479">
    <property type="entry name" value="Nitroreductase"/>
</dbReference>
<evidence type="ECO:0000259" key="6">
    <source>
        <dbReference type="Pfam" id="PF00881"/>
    </source>
</evidence>
<evidence type="ECO:0000313" key="8">
    <source>
        <dbReference type="Proteomes" id="UP001237784"/>
    </source>
</evidence>
<accession>A0AAW6Y3S5</accession>
<gene>
    <name evidence="7" type="ORF">QP372_05285</name>
</gene>
<evidence type="ECO:0000256" key="5">
    <source>
        <dbReference type="PIRNR" id="PIRNR005426"/>
    </source>
</evidence>
<protein>
    <submittedName>
        <fullName evidence="7">Nitroreductase family protein</fullName>
    </submittedName>
</protein>
<keyword evidence="3 5" id="KW-0288">FMN</keyword>
<dbReference type="GO" id="GO:0016491">
    <property type="term" value="F:oxidoreductase activity"/>
    <property type="evidence" value="ECO:0007669"/>
    <property type="project" value="UniProtKB-UniRule"/>
</dbReference>
<feature type="domain" description="Nitroreductase" evidence="6">
    <location>
        <begin position="26"/>
        <end position="183"/>
    </location>
</feature>
<evidence type="ECO:0000256" key="3">
    <source>
        <dbReference type="ARBA" id="ARBA00022643"/>
    </source>
</evidence>
<dbReference type="Gene3D" id="3.40.109.10">
    <property type="entry name" value="NADH Oxidase"/>
    <property type="match status" value="1"/>
</dbReference>
<dbReference type="EMBL" id="JASOME010000005">
    <property type="protein sequence ID" value="MDK7063929.1"/>
    <property type="molecule type" value="Genomic_DNA"/>
</dbReference>
<keyword evidence="5" id="KW-0521">NADP</keyword>
<evidence type="ECO:0000256" key="2">
    <source>
        <dbReference type="ARBA" id="ARBA00022630"/>
    </source>
</evidence>
<dbReference type="SUPFAM" id="SSF55469">
    <property type="entry name" value="FMN-dependent nitroreductase-like"/>
    <property type="match status" value="1"/>
</dbReference>